<organism evidence="1 2">
    <name type="scientific">Tetranychus urticae</name>
    <name type="common">Two-spotted spider mite</name>
    <dbReference type="NCBI Taxonomy" id="32264"/>
    <lineage>
        <taxon>Eukaryota</taxon>
        <taxon>Metazoa</taxon>
        <taxon>Ecdysozoa</taxon>
        <taxon>Arthropoda</taxon>
        <taxon>Chelicerata</taxon>
        <taxon>Arachnida</taxon>
        <taxon>Acari</taxon>
        <taxon>Acariformes</taxon>
        <taxon>Trombidiformes</taxon>
        <taxon>Prostigmata</taxon>
        <taxon>Eleutherengona</taxon>
        <taxon>Raphignathae</taxon>
        <taxon>Tetranychoidea</taxon>
        <taxon>Tetranychidae</taxon>
        <taxon>Tetranychus</taxon>
    </lineage>
</organism>
<dbReference type="HOGENOM" id="CLU_2743294_0_0_1"/>
<reference evidence="1" key="2">
    <citation type="submission" date="2015-06" db="UniProtKB">
        <authorList>
            <consortium name="EnsemblMetazoa"/>
        </authorList>
    </citation>
    <scope>IDENTIFICATION</scope>
</reference>
<reference evidence="2" key="1">
    <citation type="submission" date="2011-08" db="EMBL/GenBank/DDBJ databases">
        <authorList>
            <person name="Rombauts S."/>
        </authorList>
    </citation>
    <scope>NUCLEOTIDE SEQUENCE</scope>
    <source>
        <strain evidence="2">London</strain>
    </source>
</reference>
<name>T1KDK4_TETUR</name>
<accession>T1KDK4</accession>
<evidence type="ECO:0000313" key="1">
    <source>
        <dbReference type="EnsemblMetazoa" id="tetur09g03240.1"/>
    </source>
</evidence>
<protein>
    <submittedName>
        <fullName evidence="1">Uncharacterized protein</fullName>
    </submittedName>
</protein>
<dbReference type="AlphaFoldDB" id="T1KDK4"/>
<proteinExistence type="predicted"/>
<dbReference type="EMBL" id="CAEY01002017">
    <property type="status" value="NOT_ANNOTATED_CDS"/>
    <property type="molecule type" value="Genomic_DNA"/>
</dbReference>
<dbReference type="Proteomes" id="UP000015104">
    <property type="component" value="Unassembled WGS sequence"/>
</dbReference>
<sequence>MIHTPSPASSSLSLDVYQYWHNVIKERDSSSKIVIEYTLKIFNTLRSQLYKTQIPSFLSPRRFKTLANGRE</sequence>
<dbReference type="EnsemblMetazoa" id="tetur09g03240.1">
    <property type="protein sequence ID" value="tetur09g03240.1"/>
    <property type="gene ID" value="tetur09g03240"/>
</dbReference>
<evidence type="ECO:0000313" key="2">
    <source>
        <dbReference type="Proteomes" id="UP000015104"/>
    </source>
</evidence>
<keyword evidence="2" id="KW-1185">Reference proteome</keyword>